<dbReference type="PANTHER" id="PTHR35140:SF1">
    <property type="entry name" value="MITOTIC CHECK POINT PROTEIN BFA1"/>
    <property type="match status" value="1"/>
</dbReference>
<dbReference type="EMBL" id="CAJVPD010000257">
    <property type="protein sequence ID" value="CAG8402608.1"/>
    <property type="molecule type" value="Genomic_DNA"/>
</dbReference>
<feature type="compositionally biased region" description="Basic and acidic residues" evidence="1">
    <location>
        <begin position="734"/>
        <end position="744"/>
    </location>
</feature>
<dbReference type="GO" id="GO:0005096">
    <property type="term" value="F:GTPase activator activity"/>
    <property type="evidence" value="ECO:0007669"/>
    <property type="project" value="InterPro"/>
</dbReference>
<feature type="compositionally biased region" description="Basic residues" evidence="1">
    <location>
        <begin position="771"/>
        <end position="787"/>
    </location>
</feature>
<feature type="compositionally biased region" description="Acidic residues" evidence="1">
    <location>
        <begin position="235"/>
        <end position="244"/>
    </location>
</feature>
<feature type="compositionally biased region" description="Polar residues" evidence="1">
    <location>
        <begin position="44"/>
        <end position="54"/>
    </location>
</feature>
<dbReference type="Proteomes" id="UP001152592">
    <property type="component" value="Unassembled WGS sequence"/>
</dbReference>
<feature type="region of interest" description="Disordered" evidence="1">
    <location>
        <begin position="337"/>
        <end position="359"/>
    </location>
</feature>
<sequence length="996" mass="108675">MAIPFAMDLFQKQLRPDAEESIECWDDDDDLQFNDDIQFRTASSAGSITNSSFRPSGHRDSISSRRSARSDIESNAGDEDWQVPLYENDEFAKEDAIASANTAGIPIPPNIPKSALIGGTIKRLSSRKTRKTFVDDWSEDVELPGPETVLKLQTSGTVFPDSIGLPSSTVTSPVKSTASPLWSPEISTRLQSALGSFGDFEGETDGLDFPDVPTLKAVTPRSPHKIIPDPVHQETDDDFNEDFELPPNHQPLELSHRKDTHGASTPTLEDFDLEWSEGSIGVRVGGTARDGRSLPSSSMSVASPSVSSCLTVDSGDDGLDGIVIPEGPLDFNASLQKRQSAQDENTDAEESKNLHGYPDDDFFSGIEVDNEKAFSFGKPDLNPNIKHKAEQPPSPTRRSATSLTFTSTTGSPRTRIPQLTTHERTHSTHLETVSESGAPLFKFRTSQSRLGHSSQSSTSSLPVSSTGTISPTPSLSTRRILGTRTPRDSPLAGDINTAARRLKPKRSLPSIRGMASSTSVQTSQRPAVDRPIRLPTARPKTPVDRVIHDGRSLGRRTQAPFMPAGVSESQSHHASVKGYRSSRRTNSDSSGGLLSPPNTFSRLTRSTQNEPLRNGLGEAGNSSSGHYAKRTITRPTKRRNFGDGSELESFDDLSTSALTENKFIKTPTGRGAPRTVRNKLSQGRVGPHDESPPQPSISPSTSRLRSPTPRFAQDTNASRNAREQRIASMALSSKARELSSKARETNSLSSLNSNWKPQPISRIPPAPAPIRSRKGKSHSKSATKPHLIKPMGSGVQDAKCKSNPLLPGRTFQGALLTFSVLSFPAVGGMRYNPRNFRWEGNENQIPDFEISGPKSPKPAPALITNVGTMQNVQTVGGMVFDPHRMCWLKAASVEADEVDVFAGLDDLEDRVTNSTIHGRKSGTFEDPSQVTEDASGGDSSDEGPMTEEFDVGPEFIRRQRAEEEKWRRKVDGWVGFDRDEVNWRWIIRDLVGFSHP</sequence>
<feature type="region of interest" description="Disordered" evidence="1">
    <location>
        <begin position="375"/>
        <end position="415"/>
    </location>
</feature>
<feature type="region of interest" description="Disordered" evidence="1">
    <location>
        <begin position="285"/>
        <end position="306"/>
    </location>
</feature>
<proteinExistence type="predicted"/>
<dbReference type="AlphaFoldDB" id="A0A9W4JP66"/>
<evidence type="ECO:0000256" key="1">
    <source>
        <dbReference type="SAM" id="MobiDB-lite"/>
    </source>
</evidence>
<feature type="region of interest" description="Disordered" evidence="1">
    <location>
        <begin position="661"/>
        <end position="796"/>
    </location>
</feature>
<gene>
    <name evidence="2" type="ORF">PSALAMII_LOCUS7844</name>
</gene>
<evidence type="ECO:0000313" key="2">
    <source>
        <dbReference type="EMBL" id="CAG8402608.1"/>
    </source>
</evidence>
<dbReference type="PANTHER" id="PTHR35140">
    <property type="entry name" value="MITOTIC CHECK POINT PROTEIN BFA1"/>
    <property type="match status" value="1"/>
</dbReference>
<feature type="compositionally biased region" description="Acidic residues" evidence="1">
    <location>
        <begin position="939"/>
        <end position="951"/>
    </location>
</feature>
<feature type="compositionally biased region" description="Polar residues" evidence="1">
    <location>
        <begin position="587"/>
        <end position="611"/>
    </location>
</feature>
<feature type="compositionally biased region" description="Basic and acidic residues" evidence="1">
    <location>
        <begin position="541"/>
        <end position="552"/>
    </location>
</feature>
<dbReference type="InterPro" id="IPR034586">
    <property type="entry name" value="Bfa1/Byr4"/>
</dbReference>
<evidence type="ECO:0000313" key="3">
    <source>
        <dbReference type="Proteomes" id="UP001152592"/>
    </source>
</evidence>
<feature type="region of interest" description="Disordered" evidence="1">
    <location>
        <begin position="44"/>
        <end position="83"/>
    </location>
</feature>
<dbReference type="OrthoDB" id="447314at2759"/>
<accession>A0A9W4JP66</accession>
<feature type="compositionally biased region" description="Polar residues" evidence="1">
    <location>
        <begin position="515"/>
        <end position="525"/>
    </location>
</feature>
<feature type="compositionally biased region" description="Basic and acidic residues" evidence="1">
    <location>
        <begin position="57"/>
        <end position="72"/>
    </location>
</feature>
<feature type="region of interest" description="Disordered" evidence="1">
    <location>
        <begin position="505"/>
        <end position="649"/>
    </location>
</feature>
<dbReference type="GO" id="GO:0031578">
    <property type="term" value="P:mitotic spindle orientation checkpoint signaling"/>
    <property type="evidence" value="ECO:0007669"/>
    <property type="project" value="TreeGrafter"/>
</dbReference>
<reference evidence="2" key="1">
    <citation type="submission" date="2021-07" db="EMBL/GenBank/DDBJ databases">
        <authorList>
            <person name="Branca A.L. A."/>
        </authorList>
    </citation>
    <scope>NUCLEOTIDE SEQUENCE</scope>
</reference>
<organism evidence="2 3">
    <name type="scientific">Penicillium salamii</name>
    <dbReference type="NCBI Taxonomy" id="1612424"/>
    <lineage>
        <taxon>Eukaryota</taxon>
        <taxon>Fungi</taxon>
        <taxon>Dikarya</taxon>
        <taxon>Ascomycota</taxon>
        <taxon>Pezizomycotina</taxon>
        <taxon>Eurotiomycetes</taxon>
        <taxon>Eurotiomycetidae</taxon>
        <taxon>Eurotiales</taxon>
        <taxon>Aspergillaceae</taxon>
        <taxon>Penicillium</taxon>
    </lineage>
</organism>
<feature type="region of interest" description="Disordered" evidence="1">
    <location>
        <begin position="219"/>
        <end position="268"/>
    </location>
</feature>
<dbReference type="GO" id="GO:1990334">
    <property type="term" value="C:Bfa1-Bub2 complex"/>
    <property type="evidence" value="ECO:0007669"/>
    <property type="project" value="InterPro"/>
</dbReference>
<feature type="region of interest" description="Disordered" evidence="1">
    <location>
        <begin position="917"/>
        <end position="954"/>
    </location>
</feature>
<name>A0A9W4JP66_9EURO</name>
<feature type="compositionally biased region" description="Polar residues" evidence="1">
    <location>
        <begin position="745"/>
        <end position="756"/>
    </location>
</feature>
<feature type="compositionally biased region" description="Low complexity" evidence="1">
    <location>
        <begin position="446"/>
        <end position="468"/>
    </location>
</feature>
<comment type="caution">
    <text evidence="2">The sequence shown here is derived from an EMBL/GenBank/DDBJ whole genome shotgun (WGS) entry which is preliminary data.</text>
</comment>
<feature type="compositionally biased region" description="Polar residues" evidence="1">
    <location>
        <begin position="396"/>
        <end position="415"/>
    </location>
</feature>
<feature type="compositionally biased region" description="Low complexity" evidence="1">
    <location>
        <begin position="697"/>
        <end position="710"/>
    </location>
</feature>
<feature type="compositionally biased region" description="Basic residues" evidence="1">
    <location>
        <begin position="627"/>
        <end position="639"/>
    </location>
</feature>
<protein>
    <recommendedName>
        <fullName evidence="4">Cytokinesis regulator</fullName>
    </recommendedName>
</protein>
<feature type="region of interest" description="Disordered" evidence="1">
    <location>
        <begin position="446"/>
        <end position="493"/>
    </location>
</feature>
<dbReference type="GO" id="GO:0044732">
    <property type="term" value="C:mitotic spindle pole body"/>
    <property type="evidence" value="ECO:0007669"/>
    <property type="project" value="TreeGrafter"/>
</dbReference>
<evidence type="ECO:0008006" key="4">
    <source>
        <dbReference type="Google" id="ProtNLM"/>
    </source>
</evidence>
<feature type="compositionally biased region" description="Low complexity" evidence="1">
    <location>
        <begin position="293"/>
        <end position="306"/>
    </location>
</feature>